<proteinExistence type="predicted"/>
<evidence type="ECO:0000256" key="1">
    <source>
        <dbReference type="SAM" id="MobiDB-lite"/>
    </source>
</evidence>
<dbReference type="Proteomes" id="UP001066276">
    <property type="component" value="Chromosome 3_1"/>
</dbReference>
<evidence type="ECO:0000313" key="3">
    <source>
        <dbReference type="Proteomes" id="UP001066276"/>
    </source>
</evidence>
<protein>
    <submittedName>
        <fullName evidence="2">Uncharacterized protein</fullName>
    </submittedName>
</protein>
<dbReference type="AlphaFoldDB" id="A0AAV7UBQ6"/>
<keyword evidence="3" id="KW-1185">Reference proteome</keyword>
<sequence>MHPPLRLTAPQLPAARGLPPVRPGRGRSTTPQTPISSAGKGPTASWGPHTAPLQVAHNTSDSPGFRPEWPQLRLCTPGPGFFTFLYSSVGHAPRL</sequence>
<organism evidence="2 3">
    <name type="scientific">Pleurodeles waltl</name>
    <name type="common">Iberian ribbed newt</name>
    <dbReference type="NCBI Taxonomy" id="8319"/>
    <lineage>
        <taxon>Eukaryota</taxon>
        <taxon>Metazoa</taxon>
        <taxon>Chordata</taxon>
        <taxon>Craniata</taxon>
        <taxon>Vertebrata</taxon>
        <taxon>Euteleostomi</taxon>
        <taxon>Amphibia</taxon>
        <taxon>Batrachia</taxon>
        <taxon>Caudata</taxon>
        <taxon>Salamandroidea</taxon>
        <taxon>Salamandridae</taxon>
        <taxon>Pleurodelinae</taxon>
        <taxon>Pleurodeles</taxon>
    </lineage>
</organism>
<accession>A0AAV7UBQ6</accession>
<comment type="caution">
    <text evidence="2">The sequence shown here is derived from an EMBL/GenBank/DDBJ whole genome shotgun (WGS) entry which is preliminary data.</text>
</comment>
<dbReference type="EMBL" id="JANPWB010000005">
    <property type="protein sequence ID" value="KAJ1186402.1"/>
    <property type="molecule type" value="Genomic_DNA"/>
</dbReference>
<feature type="region of interest" description="Disordered" evidence="1">
    <location>
        <begin position="1"/>
        <end position="67"/>
    </location>
</feature>
<reference evidence="2" key="1">
    <citation type="journal article" date="2022" name="bioRxiv">
        <title>Sequencing and chromosome-scale assembly of the giantPleurodeles waltlgenome.</title>
        <authorList>
            <person name="Brown T."/>
            <person name="Elewa A."/>
            <person name="Iarovenko S."/>
            <person name="Subramanian E."/>
            <person name="Araus A.J."/>
            <person name="Petzold A."/>
            <person name="Susuki M."/>
            <person name="Suzuki K.-i.T."/>
            <person name="Hayashi T."/>
            <person name="Toyoda A."/>
            <person name="Oliveira C."/>
            <person name="Osipova E."/>
            <person name="Leigh N.D."/>
            <person name="Simon A."/>
            <person name="Yun M.H."/>
        </authorList>
    </citation>
    <scope>NUCLEOTIDE SEQUENCE</scope>
    <source>
        <strain evidence="2">20211129_DDA</strain>
        <tissue evidence="2">Liver</tissue>
    </source>
</reference>
<name>A0AAV7UBQ6_PLEWA</name>
<gene>
    <name evidence="2" type="ORF">NDU88_003183</name>
</gene>
<evidence type="ECO:0000313" key="2">
    <source>
        <dbReference type="EMBL" id="KAJ1186402.1"/>
    </source>
</evidence>